<dbReference type="EMBL" id="JASAOG010000024">
    <property type="protein sequence ID" value="KAK0062602.1"/>
    <property type="molecule type" value="Genomic_DNA"/>
</dbReference>
<organism evidence="1 2">
    <name type="scientific">Biomphalaria pfeifferi</name>
    <name type="common">Bloodfluke planorb</name>
    <name type="synonym">Freshwater snail</name>
    <dbReference type="NCBI Taxonomy" id="112525"/>
    <lineage>
        <taxon>Eukaryota</taxon>
        <taxon>Metazoa</taxon>
        <taxon>Spiralia</taxon>
        <taxon>Lophotrochozoa</taxon>
        <taxon>Mollusca</taxon>
        <taxon>Gastropoda</taxon>
        <taxon>Heterobranchia</taxon>
        <taxon>Euthyneura</taxon>
        <taxon>Panpulmonata</taxon>
        <taxon>Hygrophila</taxon>
        <taxon>Lymnaeoidea</taxon>
        <taxon>Planorbidae</taxon>
        <taxon>Biomphalaria</taxon>
    </lineage>
</organism>
<keyword evidence="2" id="KW-1185">Reference proteome</keyword>
<reference evidence="1" key="1">
    <citation type="journal article" date="2023" name="PLoS Negl. Trop. Dis.">
        <title>A genome sequence for Biomphalaria pfeifferi, the major vector snail for the human-infecting parasite Schistosoma mansoni.</title>
        <authorList>
            <person name="Bu L."/>
            <person name="Lu L."/>
            <person name="Laidemitt M.R."/>
            <person name="Zhang S.M."/>
            <person name="Mutuku M."/>
            <person name="Mkoji G."/>
            <person name="Steinauer M."/>
            <person name="Loker E.S."/>
        </authorList>
    </citation>
    <scope>NUCLEOTIDE SEQUENCE</scope>
    <source>
        <strain evidence="1">KasaAsao</strain>
    </source>
</reference>
<protein>
    <submittedName>
        <fullName evidence="1">Deoxynucleoside triphosphate triphosphohydrolase SAMHD1</fullName>
    </submittedName>
</protein>
<reference evidence="1" key="2">
    <citation type="submission" date="2023-04" db="EMBL/GenBank/DDBJ databases">
        <authorList>
            <person name="Bu L."/>
            <person name="Lu L."/>
            <person name="Laidemitt M.R."/>
            <person name="Zhang S.M."/>
            <person name="Mutuku M."/>
            <person name="Mkoji G."/>
            <person name="Steinauer M."/>
            <person name="Loker E.S."/>
        </authorList>
    </citation>
    <scope>NUCLEOTIDE SEQUENCE</scope>
    <source>
        <strain evidence="1">KasaAsao</strain>
        <tissue evidence="1">Whole Snail</tissue>
    </source>
</reference>
<sequence>MAAFTQLTDNVIFNIRGTQLSDNPPEDIEEKRRWEDIKEAKDIIERIFRRDLFHCMYESQARVPRDLRKHLGVDDNADIEATVLERIKIETHLTEKDIIIKVNI</sequence>
<proteinExistence type="predicted"/>
<accession>A0AAD8BYV0</accession>
<gene>
    <name evidence="1" type="ORF">Bpfe_007807</name>
</gene>
<comment type="caution">
    <text evidence="1">The sequence shown here is derived from an EMBL/GenBank/DDBJ whole genome shotgun (WGS) entry which is preliminary data.</text>
</comment>
<dbReference type="AlphaFoldDB" id="A0AAD8BYV0"/>
<evidence type="ECO:0000313" key="1">
    <source>
        <dbReference type="EMBL" id="KAK0062602.1"/>
    </source>
</evidence>
<name>A0AAD8BYV0_BIOPF</name>
<dbReference type="Proteomes" id="UP001233172">
    <property type="component" value="Unassembled WGS sequence"/>
</dbReference>
<evidence type="ECO:0000313" key="2">
    <source>
        <dbReference type="Proteomes" id="UP001233172"/>
    </source>
</evidence>